<organism evidence="1 2">
    <name type="scientific">Corchorus olitorius</name>
    <dbReference type="NCBI Taxonomy" id="93759"/>
    <lineage>
        <taxon>Eukaryota</taxon>
        <taxon>Viridiplantae</taxon>
        <taxon>Streptophyta</taxon>
        <taxon>Embryophyta</taxon>
        <taxon>Tracheophyta</taxon>
        <taxon>Spermatophyta</taxon>
        <taxon>Magnoliopsida</taxon>
        <taxon>eudicotyledons</taxon>
        <taxon>Gunneridae</taxon>
        <taxon>Pentapetalae</taxon>
        <taxon>rosids</taxon>
        <taxon>malvids</taxon>
        <taxon>Malvales</taxon>
        <taxon>Malvaceae</taxon>
        <taxon>Grewioideae</taxon>
        <taxon>Apeibeae</taxon>
        <taxon>Corchorus</taxon>
    </lineage>
</organism>
<sequence length="62" mass="6891">MDDKTKRTEEFEAVRIRNFGWNLGDAPMSLTAPASQGNRGHMGLISVRSDLGLHCYPPVWGC</sequence>
<reference evidence="2" key="1">
    <citation type="submission" date="2013-09" db="EMBL/GenBank/DDBJ databases">
        <title>Corchorus olitorius genome sequencing.</title>
        <authorList>
            <person name="Alam M."/>
            <person name="Haque M.S."/>
            <person name="Islam M.S."/>
            <person name="Emdad E.M."/>
            <person name="Islam M.M."/>
            <person name="Ahmed B."/>
            <person name="Halim A."/>
            <person name="Hossen Q.M.M."/>
            <person name="Hossain M.Z."/>
            <person name="Ahmed R."/>
            <person name="Khan M.M."/>
            <person name="Islam R."/>
            <person name="Rashid M.M."/>
            <person name="Khan S.A."/>
            <person name="Rahman M.S."/>
            <person name="Alam M."/>
            <person name="Yahiya A.S."/>
            <person name="Khan M.S."/>
            <person name="Azam M.S."/>
            <person name="Haque T."/>
            <person name="Lashkar M.Z.H."/>
            <person name="Akhand A.I."/>
            <person name="Morshed G."/>
            <person name="Roy S."/>
            <person name="Uddin K.S."/>
            <person name="Rabeya T."/>
            <person name="Hossain A.S."/>
            <person name="Chowdhury A."/>
            <person name="Snigdha A.R."/>
            <person name="Mortoza M.S."/>
            <person name="Matin S.A."/>
            <person name="Hoque S.M.E."/>
            <person name="Islam M.K."/>
            <person name="Roy D.K."/>
            <person name="Haider R."/>
            <person name="Moosa M.M."/>
            <person name="Elias S.M."/>
            <person name="Hasan A.M."/>
            <person name="Jahan S."/>
            <person name="Shafiuddin M."/>
            <person name="Mahmood N."/>
            <person name="Shommy N.S."/>
        </authorList>
    </citation>
    <scope>NUCLEOTIDE SEQUENCE [LARGE SCALE GENOMIC DNA]</scope>
    <source>
        <strain evidence="2">cv. O-4</strain>
    </source>
</reference>
<proteinExistence type="predicted"/>
<protein>
    <submittedName>
        <fullName evidence="1">Uncharacterized protein</fullName>
    </submittedName>
</protein>
<evidence type="ECO:0000313" key="2">
    <source>
        <dbReference type="Proteomes" id="UP000187203"/>
    </source>
</evidence>
<evidence type="ECO:0000313" key="1">
    <source>
        <dbReference type="EMBL" id="OMO60946.1"/>
    </source>
</evidence>
<comment type="caution">
    <text evidence="1">The sequence shown here is derived from an EMBL/GenBank/DDBJ whole genome shotgun (WGS) entry which is preliminary data.</text>
</comment>
<name>A0A1R3GSB8_9ROSI</name>
<dbReference type="Proteomes" id="UP000187203">
    <property type="component" value="Unassembled WGS sequence"/>
</dbReference>
<keyword evidence="2" id="KW-1185">Reference proteome</keyword>
<gene>
    <name evidence="1" type="ORF">COLO4_33673</name>
</gene>
<accession>A0A1R3GSB8</accession>
<dbReference type="AlphaFoldDB" id="A0A1R3GSB8"/>
<dbReference type="EMBL" id="AWUE01021801">
    <property type="protein sequence ID" value="OMO60946.1"/>
    <property type="molecule type" value="Genomic_DNA"/>
</dbReference>